<evidence type="ECO:0000256" key="7">
    <source>
        <dbReference type="ARBA" id="ARBA00023242"/>
    </source>
</evidence>
<evidence type="ECO:0000256" key="6">
    <source>
        <dbReference type="ARBA" id="ARBA00023125"/>
    </source>
</evidence>
<keyword evidence="7" id="KW-0539">Nucleus</keyword>
<dbReference type="PROSITE" id="PS00028">
    <property type="entry name" value="ZINC_FINGER_C2H2_1"/>
    <property type="match status" value="5"/>
</dbReference>
<evidence type="ECO:0000256" key="2">
    <source>
        <dbReference type="ARBA" id="ARBA00022723"/>
    </source>
</evidence>
<proteinExistence type="predicted"/>
<dbReference type="GO" id="GO:0008270">
    <property type="term" value="F:zinc ion binding"/>
    <property type="evidence" value="ECO:0007669"/>
    <property type="project" value="UniProtKB-UniRule"/>
</dbReference>
<evidence type="ECO:0000256" key="9">
    <source>
        <dbReference type="PROSITE-ProRule" id="PRU01263"/>
    </source>
</evidence>
<dbReference type="KEGG" id="pxu:106127809"/>
<dbReference type="InterPro" id="IPR050331">
    <property type="entry name" value="Zinc_finger"/>
</dbReference>
<feature type="domain" description="C2H2-type" evidence="11">
    <location>
        <begin position="230"/>
        <end position="257"/>
    </location>
</feature>
<keyword evidence="5 9" id="KW-0862">Zinc</keyword>
<evidence type="ECO:0000259" key="12">
    <source>
        <dbReference type="PROSITE" id="PS51915"/>
    </source>
</evidence>
<dbReference type="GO" id="GO:0003677">
    <property type="term" value="F:DNA binding"/>
    <property type="evidence" value="ECO:0007669"/>
    <property type="project" value="UniProtKB-KW"/>
</dbReference>
<dbReference type="PANTHER" id="PTHR16515">
    <property type="entry name" value="PR DOMAIN ZINC FINGER PROTEIN"/>
    <property type="match status" value="1"/>
</dbReference>
<feature type="domain" description="C2H2-type" evidence="11">
    <location>
        <begin position="258"/>
        <end position="285"/>
    </location>
</feature>
<dbReference type="AlphaFoldDB" id="A0AAJ6ZY39"/>
<comment type="subcellular location">
    <subcellularLocation>
        <location evidence="1">Nucleus</location>
    </subcellularLocation>
</comment>
<feature type="domain" description="C2H2-type" evidence="11">
    <location>
        <begin position="202"/>
        <end position="229"/>
    </location>
</feature>
<dbReference type="SUPFAM" id="SSF57667">
    <property type="entry name" value="beta-beta-alpha zinc fingers"/>
    <property type="match status" value="3"/>
</dbReference>
<dbReference type="Pfam" id="PF07776">
    <property type="entry name" value="zf-AD"/>
    <property type="match status" value="1"/>
</dbReference>
<dbReference type="InterPro" id="IPR036236">
    <property type="entry name" value="Znf_C2H2_sf"/>
</dbReference>
<gene>
    <name evidence="13" type="primary">LOC106127809</name>
</gene>
<evidence type="ECO:0000256" key="10">
    <source>
        <dbReference type="SAM" id="MobiDB-lite"/>
    </source>
</evidence>
<dbReference type="GO" id="GO:0006355">
    <property type="term" value="P:regulation of DNA-templated transcription"/>
    <property type="evidence" value="ECO:0007669"/>
    <property type="project" value="UniProtKB-ARBA"/>
</dbReference>
<dbReference type="Proteomes" id="UP000694872">
    <property type="component" value="Unplaced"/>
</dbReference>
<dbReference type="RefSeq" id="XP_013181511.1">
    <property type="nucleotide sequence ID" value="XM_013326057.1"/>
</dbReference>
<dbReference type="GO" id="GO:0030674">
    <property type="term" value="F:protein-macromolecule adaptor activity"/>
    <property type="evidence" value="ECO:0007669"/>
    <property type="project" value="UniProtKB-ARBA"/>
</dbReference>
<keyword evidence="2 9" id="KW-0479">Metal-binding</keyword>
<reference evidence="13" key="1">
    <citation type="submission" date="2025-08" db="UniProtKB">
        <authorList>
            <consortium name="RefSeq"/>
        </authorList>
    </citation>
    <scope>IDENTIFICATION</scope>
</reference>
<feature type="binding site" evidence="9">
    <location>
        <position position="8"/>
    </location>
    <ligand>
        <name>Zn(2+)</name>
        <dbReference type="ChEBI" id="CHEBI:29105"/>
    </ligand>
</feature>
<name>A0AAJ6ZY39_PAPXU</name>
<evidence type="ECO:0000259" key="11">
    <source>
        <dbReference type="PROSITE" id="PS50157"/>
    </source>
</evidence>
<sequence length="378" mass="43551">MKRMDNVCRICLKGGLLSSIFVDNYSVSLRDMIEYCSNVKIYDNDGLPDQICSNCVYKLGVAYHFKHLCESSNVRLREHHGLQAVSRTTDIGIMTDSPESFAKNSSTLKRMGNNIVTKWSQDVAVMTDPYIPRTTLIKKCKCNLGQKKRRSNYTRKPESEKKKRGPKPKPKQSHTCEECHKEFRCNAQLEMHMRTHTGEQPYVCMYCPRGFSQKHNLTIHLRTHTGEKPFKCHVCSKKFSAQSNLQTHLKIHTGQKDHECSVCHKSFITSSELTRHMSKHKGVKDFKCDECKAAYIHCRDLKLHKMKKHANTSQKSMQNEGYNNSNHIDIVGVDDGREIHLKNDKDVTLYTGHTIGVKNEPNHSFLDLEKEIFQTFPD</sequence>
<evidence type="ECO:0000256" key="4">
    <source>
        <dbReference type="ARBA" id="ARBA00022771"/>
    </source>
</evidence>
<accession>A0AAJ6ZY39</accession>
<feature type="region of interest" description="Disordered" evidence="10">
    <location>
        <begin position="147"/>
        <end position="175"/>
    </location>
</feature>
<dbReference type="SUPFAM" id="SSF57716">
    <property type="entry name" value="Glucocorticoid receptor-like (DNA-binding domain)"/>
    <property type="match status" value="1"/>
</dbReference>
<feature type="domain" description="C2H2-type" evidence="11">
    <location>
        <begin position="286"/>
        <end position="314"/>
    </location>
</feature>
<keyword evidence="6" id="KW-0238">DNA-binding</keyword>
<dbReference type="GeneID" id="106127809"/>
<dbReference type="InterPro" id="IPR012934">
    <property type="entry name" value="Znf_AD"/>
</dbReference>
<feature type="domain" description="ZAD" evidence="12">
    <location>
        <begin position="6"/>
        <end position="79"/>
    </location>
</feature>
<dbReference type="SMART" id="SM00355">
    <property type="entry name" value="ZnF_C2H2"/>
    <property type="match status" value="5"/>
</dbReference>
<dbReference type="PANTHER" id="PTHR16515:SF49">
    <property type="entry name" value="GASTRULA ZINC FINGER PROTEIN XLCGF49.1-LIKE-RELATED"/>
    <property type="match status" value="1"/>
</dbReference>
<dbReference type="SMART" id="SM00868">
    <property type="entry name" value="zf-AD"/>
    <property type="match status" value="1"/>
</dbReference>
<dbReference type="Gene3D" id="3.40.1800.20">
    <property type="match status" value="1"/>
</dbReference>
<evidence type="ECO:0000256" key="1">
    <source>
        <dbReference type="ARBA" id="ARBA00004123"/>
    </source>
</evidence>
<feature type="binding site" evidence="9">
    <location>
        <position position="55"/>
    </location>
    <ligand>
        <name>Zn(2+)</name>
        <dbReference type="ChEBI" id="CHEBI:29105"/>
    </ligand>
</feature>
<dbReference type="Gene3D" id="3.30.160.60">
    <property type="entry name" value="Classic Zinc Finger"/>
    <property type="match status" value="4"/>
</dbReference>
<dbReference type="FunFam" id="3.30.160.60:FF:002343">
    <property type="entry name" value="Zinc finger protein 33A"/>
    <property type="match status" value="2"/>
</dbReference>
<feature type="compositionally biased region" description="Basic residues" evidence="10">
    <location>
        <begin position="162"/>
        <end position="172"/>
    </location>
</feature>
<evidence type="ECO:0000313" key="13">
    <source>
        <dbReference type="RefSeq" id="XP_013181511.1"/>
    </source>
</evidence>
<dbReference type="GO" id="GO:0005634">
    <property type="term" value="C:nucleus"/>
    <property type="evidence" value="ECO:0007669"/>
    <property type="project" value="UniProtKB-SubCell"/>
</dbReference>
<evidence type="ECO:0000256" key="5">
    <source>
        <dbReference type="ARBA" id="ARBA00022833"/>
    </source>
</evidence>
<dbReference type="FunFam" id="3.30.160.60:FF:000100">
    <property type="entry name" value="Zinc finger 45-like"/>
    <property type="match status" value="1"/>
</dbReference>
<evidence type="ECO:0000256" key="3">
    <source>
        <dbReference type="ARBA" id="ARBA00022737"/>
    </source>
</evidence>
<feature type="binding site" evidence="9">
    <location>
        <position position="11"/>
    </location>
    <ligand>
        <name>Zn(2+)</name>
        <dbReference type="ChEBI" id="CHEBI:29105"/>
    </ligand>
</feature>
<organism evidence="13">
    <name type="scientific">Papilio xuthus</name>
    <name type="common">Asian swallowtail butterfly</name>
    <dbReference type="NCBI Taxonomy" id="66420"/>
    <lineage>
        <taxon>Eukaryota</taxon>
        <taxon>Metazoa</taxon>
        <taxon>Ecdysozoa</taxon>
        <taxon>Arthropoda</taxon>
        <taxon>Hexapoda</taxon>
        <taxon>Insecta</taxon>
        <taxon>Pterygota</taxon>
        <taxon>Neoptera</taxon>
        <taxon>Endopterygota</taxon>
        <taxon>Lepidoptera</taxon>
        <taxon>Glossata</taxon>
        <taxon>Ditrysia</taxon>
        <taxon>Papilionoidea</taxon>
        <taxon>Papilionidae</taxon>
        <taxon>Papilioninae</taxon>
        <taxon>Papilio</taxon>
    </lineage>
</organism>
<keyword evidence="3" id="KW-0677">Repeat</keyword>
<dbReference type="Pfam" id="PF00096">
    <property type="entry name" value="zf-C2H2"/>
    <property type="match status" value="3"/>
</dbReference>
<dbReference type="PROSITE" id="PS50157">
    <property type="entry name" value="ZINC_FINGER_C2H2_2"/>
    <property type="match status" value="5"/>
</dbReference>
<protein>
    <submittedName>
        <fullName evidence="13">Zinc finger protein 569-like isoform X1</fullName>
    </submittedName>
</protein>
<feature type="binding site" evidence="9">
    <location>
        <position position="52"/>
    </location>
    <ligand>
        <name>Zn(2+)</name>
        <dbReference type="ChEBI" id="CHEBI:29105"/>
    </ligand>
</feature>
<keyword evidence="4 8" id="KW-0863">Zinc-finger</keyword>
<dbReference type="PROSITE" id="PS51915">
    <property type="entry name" value="ZAD"/>
    <property type="match status" value="1"/>
</dbReference>
<dbReference type="FunFam" id="3.30.160.60:FF:000688">
    <property type="entry name" value="zinc finger protein 197 isoform X1"/>
    <property type="match status" value="1"/>
</dbReference>
<evidence type="ECO:0000256" key="8">
    <source>
        <dbReference type="PROSITE-ProRule" id="PRU00042"/>
    </source>
</evidence>
<dbReference type="InterPro" id="IPR013087">
    <property type="entry name" value="Znf_C2H2_type"/>
</dbReference>
<feature type="domain" description="C2H2-type" evidence="11">
    <location>
        <begin position="174"/>
        <end position="201"/>
    </location>
</feature>